<dbReference type="PANTHER" id="PTHR11060">
    <property type="entry name" value="PROTEIN MEMO1"/>
    <property type="match status" value="1"/>
</dbReference>
<evidence type="ECO:0000313" key="4">
    <source>
        <dbReference type="Proteomes" id="UP000295375"/>
    </source>
</evidence>
<dbReference type="PANTHER" id="PTHR11060:SF0">
    <property type="entry name" value="PROTEIN MEMO1"/>
    <property type="match status" value="1"/>
</dbReference>
<dbReference type="NCBIfam" id="TIGR04336">
    <property type="entry name" value="AmmeMemoSam_B"/>
    <property type="match status" value="1"/>
</dbReference>
<dbReference type="InterPro" id="IPR002737">
    <property type="entry name" value="MEMO1_fam"/>
</dbReference>
<dbReference type="HAMAP" id="MF_00055">
    <property type="entry name" value="MEMO1"/>
    <property type="match status" value="1"/>
</dbReference>
<comment type="caution">
    <text evidence="3">The sequence shown here is derived from an EMBL/GenBank/DDBJ whole genome shotgun (WGS) entry which is preliminary data.</text>
</comment>
<dbReference type="Proteomes" id="UP000295375">
    <property type="component" value="Unassembled WGS sequence"/>
</dbReference>
<protein>
    <recommendedName>
        <fullName evidence="2">MEMO1 family protein EV696_11025</fullName>
    </recommendedName>
</protein>
<dbReference type="AlphaFoldDB" id="A0A4R6UPN1"/>
<dbReference type="Pfam" id="PF01875">
    <property type="entry name" value="Memo"/>
    <property type="match status" value="1"/>
</dbReference>
<name>A0A4R6UPN1_9GAMM</name>
<dbReference type="EMBL" id="SNYM01000010">
    <property type="protein sequence ID" value="TDQ47433.1"/>
    <property type="molecule type" value="Genomic_DNA"/>
</dbReference>
<evidence type="ECO:0000256" key="2">
    <source>
        <dbReference type="HAMAP-Rule" id="MF_00055"/>
    </source>
</evidence>
<gene>
    <name evidence="3" type="ORF">EV696_11025</name>
</gene>
<dbReference type="CDD" id="cd07361">
    <property type="entry name" value="MEMO_like"/>
    <property type="match status" value="1"/>
</dbReference>
<accession>A0A4R6UPN1</accession>
<dbReference type="Gene3D" id="3.40.830.10">
    <property type="entry name" value="LigB-like"/>
    <property type="match status" value="1"/>
</dbReference>
<evidence type="ECO:0000313" key="3">
    <source>
        <dbReference type="EMBL" id="TDQ47433.1"/>
    </source>
</evidence>
<dbReference type="RefSeq" id="WP_133591037.1">
    <property type="nucleotide sequence ID" value="NZ_CP037953.1"/>
</dbReference>
<reference evidence="3 4" key="1">
    <citation type="submission" date="2019-03" db="EMBL/GenBank/DDBJ databases">
        <title>Genomic Encyclopedia of Type Strains, Phase IV (KMG-IV): sequencing the most valuable type-strain genomes for metagenomic binning, comparative biology and taxonomic classification.</title>
        <authorList>
            <person name="Goeker M."/>
        </authorList>
    </citation>
    <scope>NUCLEOTIDE SEQUENCE [LARGE SCALE GENOMIC DNA]</scope>
    <source>
        <strain evidence="3 4">DSM 103792</strain>
    </source>
</reference>
<organism evidence="3 4">
    <name type="scientific">Permianibacter aggregans</name>
    <dbReference type="NCBI Taxonomy" id="1510150"/>
    <lineage>
        <taxon>Bacteria</taxon>
        <taxon>Pseudomonadati</taxon>
        <taxon>Pseudomonadota</taxon>
        <taxon>Gammaproteobacteria</taxon>
        <taxon>Pseudomonadales</taxon>
        <taxon>Pseudomonadaceae</taxon>
        <taxon>Permianibacter</taxon>
    </lineage>
</organism>
<dbReference type="OrthoDB" id="9782820at2"/>
<evidence type="ECO:0000256" key="1">
    <source>
        <dbReference type="ARBA" id="ARBA00006315"/>
    </source>
</evidence>
<proteinExistence type="inferred from homology"/>
<sequence length="257" mass="28320">MNVRPAAVAGMFYPASTTALKHLVTDLLNEPLPIEVPAVKALIAPHAGYRYSGSVAASAYRLLAGKTFQRVLLLGPAHRVALRGLAASNFDAFETPLGIVPIDRTLRDRSKKIPLIKIRDDAHEDEHSLEVQLPFLQTILPDVTIFPLVVGQCSAEELAGAIEQLSDEQTLLLLSSDLSHYLPYDEAVEVDEHTIEKIEAAEQQMRGNEACGAYPLNGFLRFAHQHHWQIHCVDYRNSGDTAGKRDHVVGYASFVVH</sequence>
<keyword evidence="4" id="KW-1185">Reference proteome</keyword>
<comment type="similarity">
    <text evidence="1 2">Belongs to the MEMO1 family.</text>
</comment>